<accession>A0A3B0A7K3</accession>
<evidence type="ECO:0000313" key="2">
    <source>
        <dbReference type="EMBL" id="RKN56243.1"/>
    </source>
</evidence>
<dbReference type="EMBL" id="RBAN01000002">
    <property type="protein sequence ID" value="RKN56243.1"/>
    <property type="molecule type" value="Genomic_DNA"/>
</dbReference>
<organism evidence="2 3">
    <name type="scientific">Micromonospora costi</name>
    <dbReference type="NCBI Taxonomy" id="1530042"/>
    <lineage>
        <taxon>Bacteria</taxon>
        <taxon>Bacillati</taxon>
        <taxon>Actinomycetota</taxon>
        <taxon>Actinomycetes</taxon>
        <taxon>Micromonosporales</taxon>
        <taxon>Micromonosporaceae</taxon>
        <taxon>Micromonospora</taxon>
    </lineage>
</organism>
<keyword evidence="1" id="KW-1133">Transmembrane helix</keyword>
<feature type="transmembrane region" description="Helical" evidence="1">
    <location>
        <begin position="34"/>
        <end position="52"/>
    </location>
</feature>
<dbReference type="Proteomes" id="UP000279968">
    <property type="component" value="Unassembled WGS sequence"/>
</dbReference>
<evidence type="ECO:0000256" key="1">
    <source>
        <dbReference type="SAM" id="Phobius"/>
    </source>
</evidence>
<dbReference type="AlphaFoldDB" id="A0A3B0A7K3"/>
<keyword evidence="1" id="KW-0812">Transmembrane</keyword>
<keyword evidence="1" id="KW-0472">Membrane</keyword>
<evidence type="ECO:0000313" key="3">
    <source>
        <dbReference type="Proteomes" id="UP000279968"/>
    </source>
</evidence>
<sequence length="64" mass="7241">MRRARTIVAWILLAGSIICWPISMKTWAKDEPPFVLSLSFLAIIIEAATLLTSSQVHESQERDQ</sequence>
<keyword evidence="3" id="KW-1185">Reference proteome</keyword>
<gene>
    <name evidence="2" type="ORF">D7193_15195</name>
</gene>
<reference evidence="2 3" key="1">
    <citation type="journal article" date="2015" name="Int. J. Syst. Evol. Microbiol.">
        <title>Micromonospora costi sp. nov., isolated from a leaf of Costus speciosus.</title>
        <authorList>
            <person name="Thawai C."/>
        </authorList>
    </citation>
    <scope>NUCLEOTIDE SEQUENCE [LARGE SCALE GENOMIC DNA]</scope>
    <source>
        <strain evidence="2 3">CS1-12</strain>
    </source>
</reference>
<dbReference type="OrthoDB" id="5196650at2"/>
<feature type="transmembrane region" description="Helical" evidence="1">
    <location>
        <begin position="7"/>
        <end position="28"/>
    </location>
</feature>
<proteinExistence type="predicted"/>
<comment type="caution">
    <text evidence="2">The sequence shown here is derived from an EMBL/GenBank/DDBJ whole genome shotgun (WGS) entry which is preliminary data.</text>
</comment>
<name>A0A3B0A7K3_9ACTN</name>
<protein>
    <submittedName>
        <fullName evidence="2">Uncharacterized protein</fullName>
    </submittedName>
</protein>